<protein>
    <submittedName>
        <fullName evidence="1">Uncharacterized protein</fullName>
    </submittedName>
</protein>
<name>A0A839H748_9GAMM</name>
<dbReference type="EMBL" id="JABVCQ010000007">
    <property type="protein sequence ID" value="MBB1125495.1"/>
    <property type="molecule type" value="Genomic_DNA"/>
</dbReference>
<evidence type="ECO:0000313" key="1">
    <source>
        <dbReference type="EMBL" id="MBB1125495.1"/>
    </source>
</evidence>
<sequence>MIDREYLLGKAFFELDSYEFSEYSEFVNTDDLLVRIILNPNVDIEGQEYAVAIEVADANFDSGEGYWLCAVPDFETARNVCAQCNWKIADD</sequence>
<comment type="caution">
    <text evidence="1">The sequence shown here is derived from an EMBL/GenBank/DDBJ whole genome shotgun (WGS) entry which is preliminary data.</text>
</comment>
<dbReference type="AlphaFoldDB" id="A0A839H748"/>
<accession>A0A839H748</accession>
<reference evidence="1 2" key="1">
    <citation type="journal article" date="2020" name="Arch. Microbiol.">
        <title>The genome sequence of the giant phototrophic gammaproteobacterium Thiospirillum jenense gives insight into its physiological properties and phylogenetic relationships.</title>
        <authorList>
            <person name="Imhoff J.F."/>
            <person name="Meyer T.E."/>
            <person name="Kyndt J.A."/>
        </authorList>
    </citation>
    <scope>NUCLEOTIDE SEQUENCE [LARGE SCALE GENOMIC DNA]</scope>
    <source>
        <strain evidence="1 2">DSM 216</strain>
    </source>
</reference>
<dbReference type="Proteomes" id="UP000548632">
    <property type="component" value="Unassembled WGS sequence"/>
</dbReference>
<organism evidence="1 2">
    <name type="scientific">Thiospirillum jenense</name>
    <dbReference type="NCBI Taxonomy" id="1653858"/>
    <lineage>
        <taxon>Bacteria</taxon>
        <taxon>Pseudomonadati</taxon>
        <taxon>Pseudomonadota</taxon>
        <taxon>Gammaproteobacteria</taxon>
        <taxon>Chromatiales</taxon>
        <taxon>Chromatiaceae</taxon>
        <taxon>Thiospirillum</taxon>
    </lineage>
</organism>
<dbReference type="RefSeq" id="WP_182582901.1">
    <property type="nucleotide sequence ID" value="NZ_JABVCQ010000007.1"/>
</dbReference>
<proteinExistence type="predicted"/>
<evidence type="ECO:0000313" key="2">
    <source>
        <dbReference type="Proteomes" id="UP000548632"/>
    </source>
</evidence>
<gene>
    <name evidence="1" type="ORF">HUK38_04525</name>
</gene>
<keyword evidence="2" id="KW-1185">Reference proteome</keyword>